<dbReference type="PANTHER" id="PTHR43055">
    <property type="entry name" value="FORMATE-DEPENDENT PHOSPHORIBOSYLGLYCINAMIDE FORMYLTRANSFERASE"/>
    <property type="match status" value="1"/>
</dbReference>
<dbReference type="InterPro" id="IPR023890">
    <property type="entry name" value="Pyrrolys_PylC"/>
</dbReference>
<evidence type="ECO:0000313" key="7">
    <source>
        <dbReference type="Proteomes" id="UP000752814"/>
    </source>
</evidence>
<accession>A0A8J8TE88</accession>
<keyword evidence="2 4" id="KW-0547">Nucleotide-binding</keyword>
<dbReference type="EMBL" id="LVVT01000001">
    <property type="protein sequence ID" value="TQS84675.1"/>
    <property type="molecule type" value="Genomic_DNA"/>
</dbReference>
<organism evidence="6 7">
    <name type="scientific">Candidatus Methanomassiliicoccus intestinalis</name>
    <dbReference type="NCBI Taxonomy" id="1406512"/>
    <lineage>
        <taxon>Archaea</taxon>
        <taxon>Methanobacteriati</taxon>
        <taxon>Thermoplasmatota</taxon>
        <taxon>Thermoplasmata</taxon>
        <taxon>Methanomassiliicoccales</taxon>
        <taxon>Methanomassiliicoccaceae</taxon>
        <taxon>Methanomassiliicoccus</taxon>
    </lineage>
</organism>
<proteinExistence type="predicted"/>
<comment type="caution">
    <text evidence="6">The sequence shown here is derived from an EMBL/GenBank/DDBJ whole genome shotgun (WGS) entry which is preliminary data.</text>
</comment>
<evidence type="ECO:0000313" key="6">
    <source>
        <dbReference type="EMBL" id="TQS84675.1"/>
    </source>
</evidence>
<keyword evidence="3 4" id="KW-0067">ATP-binding</keyword>
<protein>
    <recommendedName>
        <fullName evidence="5">ATP-grasp domain-containing protein</fullName>
    </recommendedName>
</protein>
<dbReference type="PROSITE" id="PS50975">
    <property type="entry name" value="ATP_GRASP"/>
    <property type="match status" value="1"/>
</dbReference>
<evidence type="ECO:0000256" key="1">
    <source>
        <dbReference type="ARBA" id="ARBA00022598"/>
    </source>
</evidence>
<dbReference type="AlphaFoldDB" id="A0A8J8TE88"/>
<dbReference type="Gene3D" id="3.30.470.20">
    <property type="entry name" value="ATP-grasp fold, B domain"/>
    <property type="match status" value="1"/>
</dbReference>
<dbReference type="InterPro" id="IPR003806">
    <property type="entry name" value="ATP-grasp_PylC-type"/>
</dbReference>
<dbReference type="InterPro" id="IPR016185">
    <property type="entry name" value="PreATP-grasp_dom_sf"/>
</dbReference>
<dbReference type="OMA" id="IMDVEAI"/>
<dbReference type="GeneID" id="41323308"/>
<feature type="domain" description="ATP-grasp" evidence="5">
    <location>
        <begin position="91"/>
        <end position="282"/>
    </location>
</feature>
<gene>
    <name evidence="6" type="ORF">A3207_01165</name>
</gene>
<evidence type="ECO:0000256" key="4">
    <source>
        <dbReference type="PROSITE-ProRule" id="PRU00409"/>
    </source>
</evidence>
<name>A0A8J8TE88_9ARCH</name>
<dbReference type="GO" id="GO:0005829">
    <property type="term" value="C:cytosol"/>
    <property type="evidence" value="ECO:0007669"/>
    <property type="project" value="TreeGrafter"/>
</dbReference>
<dbReference type="NCBIfam" id="TIGR03909">
    <property type="entry name" value="pyrrolys_PylC"/>
    <property type="match status" value="1"/>
</dbReference>
<dbReference type="GO" id="GO:0016874">
    <property type="term" value="F:ligase activity"/>
    <property type="evidence" value="ECO:0007669"/>
    <property type="project" value="UniProtKB-KW"/>
</dbReference>
<reference evidence="6" key="1">
    <citation type="submission" date="2016-03" db="EMBL/GenBank/DDBJ databases">
        <authorList>
            <person name="Borrel G."/>
            <person name="Mccann A."/>
            <person name="O'Toole P.W."/>
        </authorList>
    </citation>
    <scope>NUCLEOTIDE SEQUENCE</scope>
    <source>
        <strain evidence="6">183</strain>
    </source>
</reference>
<keyword evidence="1" id="KW-0436">Ligase</keyword>
<evidence type="ECO:0000256" key="3">
    <source>
        <dbReference type="ARBA" id="ARBA00022840"/>
    </source>
</evidence>
<dbReference type="Pfam" id="PF02655">
    <property type="entry name" value="ATP-grasp_3"/>
    <property type="match status" value="1"/>
</dbReference>
<dbReference type="InterPro" id="IPR011761">
    <property type="entry name" value="ATP-grasp"/>
</dbReference>
<dbReference type="GO" id="GO:0005524">
    <property type="term" value="F:ATP binding"/>
    <property type="evidence" value="ECO:0007669"/>
    <property type="project" value="UniProtKB-UniRule"/>
</dbReference>
<dbReference type="SUPFAM" id="SSF56059">
    <property type="entry name" value="Glutathione synthetase ATP-binding domain-like"/>
    <property type="match status" value="1"/>
</dbReference>
<sequence>MKLGVIGGLLQGMEAIYLAKKAGYETLVIDRDEKAPAISLADSSEILDINLEKSKAKRILCDCDAVIPANENIETLISIDEIAREIDIDLLFDINAYNISSSKILSNKLMDELKVPIPKPWPECGFPVIVKPSGQSGSIGVRKAYSTEDVSSAVNTIHGMGDKEVIQEFADGPNISIEVIGDGTRAKSMILTEVVLDDKYDCKMVRCPMQNIDPDTLDSFSRYGESIAKALKLKGIMDVEAIYSKKGLKILEIDARIPSQTPAAILNATGVNLIKHLVEAVKGNLSGPQPADGSAIYEHLIFENGILRSCGEKVFAGVENPRIEYGLFGSSEMITDYEPGKDRWHATMITKGKMPEDTWDKRQKCIECILKENNIKQYLDPAPEVITLPA</sequence>
<dbReference type="GO" id="GO:0046872">
    <property type="term" value="F:metal ion binding"/>
    <property type="evidence" value="ECO:0007669"/>
    <property type="project" value="InterPro"/>
</dbReference>
<evidence type="ECO:0000256" key="2">
    <source>
        <dbReference type="ARBA" id="ARBA00022741"/>
    </source>
</evidence>
<evidence type="ECO:0000259" key="5">
    <source>
        <dbReference type="PROSITE" id="PS50975"/>
    </source>
</evidence>
<dbReference type="PANTHER" id="PTHR43055:SF1">
    <property type="entry name" value="FORMATE-DEPENDENT PHOSPHORIBOSYLGLYCINAMIDE FORMYLTRANSFERASE"/>
    <property type="match status" value="1"/>
</dbReference>
<dbReference type="SUPFAM" id="SSF52440">
    <property type="entry name" value="PreATP-grasp domain"/>
    <property type="match status" value="1"/>
</dbReference>
<dbReference type="Proteomes" id="UP000752814">
    <property type="component" value="Unassembled WGS sequence"/>
</dbReference>
<dbReference type="Gene3D" id="3.40.50.720">
    <property type="entry name" value="NAD(P)-binding Rossmann-like Domain"/>
    <property type="match status" value="1"/>
</dbReference>
<dbReference type="GO" id="GO:0071524">
    <property type="term" value="P:pyrrolysine biosynthetic process"/>
    <property type="evidence" value="ECO:0007669"/>
    <property type="project" value="InterPro"/>
</dbReference>
<dbReference type="RefSeq" id="WP_020448775.1">
    <property type="nucleotide sequence ID" value="NZ_CAYAYE010000015.1"/>
</dbReference>